<reference evidence="2" key="1">
    <citation type="submission" date="2020-05" db="EMBL/GenBank/DDBJ databases">
        <authorList>
            <person name="Chiriac C."/>
            <person name="Salcher M."/>
            <person name="Ghai R."/>
            <person name="Kavagutti S V."/>
        </authorList>
    </citation>
    <scope>NUCLEOTIDE SEQUENCE</scope>
</reference>
<gene>
    <name evidence="2" type="ORF">UFOPK2106_00139</name>
</gene>
<evidence type="ECO:0000256" key="1">
    <source>
        <dbReference type="SAM" id="Phobius"/>
    </source>
</evidence>
<proteinExistence type="predicted"/>
<feature type="transmembrane region" description="Helical" evidence="1">
    <location>
        <begin position="75"/>
        <end position="100"/>
    </location>
</feature>
<feature type="transmembrane region" description="Helical" evidence="1">
    <location>
        <begin position="164"/>
        <end position="187"/>
    </location>
</feature>
<feature type="transmembrane region" description="Helical" evidence="1">
    <location>
        <begin position="106"/>
        <end position="125"/>
    </location>
</feature>
<evidence type="ECO:0000313" key="2">
    <source>
        <dbReference type="EMBL" id="CAB4629419.1"/>
    </source>
</evidence>
<accession>A0A6J6IZL9</accession>
<feature type="transmembrane region" description="Helical" evidence="1">
    <location>
        <begin position="137"/>
        <end position="158"/>
    </location>
</feature>
<organism evidence="2">
    <name type="scientific">freshwater metagenome</name>
    <dbReference type="NCBI Taxonomy" id="449393"/>
    <lineage>
        <taxon>unclassified sequences</taxon>
        <taxon>metagenomes</taxon>
        <taxon>ecological metagenomes</taxon>
    </lineage>
</organism>
<name>A0A6J6IZL9_9ZZZZ</name>
<keyword evidence="1" id="KW-1133">Transmembrane helix</keyword>
<keyword evidence="1" id="KW-0472">Membrane</keyword>
<sequence length="205" mass="21501">MLNARSTKTKLNRATILAIGLSTFGVGGFVVTASQVASQVELTDENLLRVLGLLVIILVAFAILFFTFGKKAKALTYILGAGVLYGFVATLAKVVIQRLYQMDYDALTALALVSMIGAVFLGGWFVQNAYSSGPPDLVIAGLTVIDPLVAVGIAIGVLGEAQQASALSIAAFCLSGAVAVSGVYLLSRVHPELRPRKKTSQVNLD</sequence>
<dbReference type="EMBL" id="CAEZVS010000009">
    <property type="protein sequence ID" value="CAB4629419.1"/>
    <property type="molecule type" value="Genomic_DNA"/>
</dbReference>
<keyword evidence="1" id="KW-0812">Transmembrane</keyword>
<protein>
    <submittedName>
        <fullName evidence="2">Unannotated protein</fullName>
    </submittedName>
</protein>
<dbReference type="AlphaFoldDB" id="A0A6J6IZL9"/>
<feature type="transmembrane region" description="Helical" evidence="1">
    <location>
        <begin position="49"/>
        <end position="68"/>
    </location>
</feature>